<feature type="transmembrane region" description="Helical" evidence="1">
    <location>
        <begin position="55"/>
        <end position="78"/>
    </location>
</feature>
<dbReference type="AlphaFoldDB" id="A0A8J8TEF1"/>
<keyword evidence="1" id="KW-0472">Membrane</keyword>
<dbReference type="InterPro" id="IPR009339">
    <property type="entry name" value="DUF998"/>
</dbReference>
<dbReference type="RefSeq" id="WP_400256363.1">
    <property type="nucleotide sequence ID" value="NZ_CAYAYE010000015.1"/>
</dbReference>
<dbReference type="Pfam" id="PF06197">
    <property type="entry name" value="DUF998"/>
    <property type="match status" value="1"/>
</dbReference>
<evidence type="ECO:0008006" key="4">
    <source>
        <dbReference type="Google" id="ProtNLM"/>
    </source>
</evidence>
<keyword evidence="1" id="KW-0812">Transmembrane</keyword>
<reference evidence="2" key="1">
    <citation type="submission" date="2016-03" db="EMBL/GenBank/DDBJ databases">
        <authorList>
            <person name="Borrel G."/>
            <person name="Mccann A."/>
            <person name="O'Toole P.W."/>
        </authorList>
    </citation>
    <scope>NUCLEOTIDE SEQUENCE</scope>
    <source>
        <strain evidence="2">183</strain>
    </source>
</reference>
<feature type="transmembrane region" description="Helical" evidence="1">
    <location>
        <begin position="142"/>
        <end position="161"/>
    </location>
</feature>
<gene>
    <name evidence="2" type="ORF">A3207_01075</name>
</gene>
<feature type="transmembrane region" description="Helical" evidence="1">
    <location>
        <begin position="85"/>
        <end position="103"/>
    </location>
</feature>
<accession>A0A8J8TEF1</accession>
<dbReference type="PANTHER" id="PTHR42241">
    <property type="entry name" value="HYPOTHETICAL MEMBRANE PROTEIN, CONSERVED, DUF998 FAMILY"/>
    <property type="match status" value="1"/>
</dbReference>
<keyword evidence="1" id="KW-1133">Transmembrane helix</keyword>
<dbReference type="PANTHER" id="PTHR42241:SF2">
    <property type="entry name" value="HYPOTHETICAL MEMBRANE PROTEIN, CONSERVED, DUF998 FAMILY"/>
    <property type="match status" value="1"/>
</dbReference>
<feature type="transmembrane region" description="Helical" evidence="1">
    <location>
        <begin position="115"/>
        <end position="135"/>
    </location>
</feature>
<evidence type="ECO:0000313" key="2">
    <source>
        <dbReference type="EMBL" id="TQS84662.1"/>
    </source>
</evidence>
<feature type="transmembrane region" description="Helical" evidence="1">
    <location>
        <begin position="12"/>
        <end position="35"/>
    </location>
</feature>
<evidence type="ECO:0000256" key="1">
    <source>
        <dbReference type="SAM" id="Phobius"/>
    </source>
</evidence>
<name>A0A8J8TEF1_9ARCH</name>
<protein>
    <recommendedName>
        <fullName evidence="4">DUF998 domain-containing protein</fullName>
    </recommendedName>
</protein>
<proteinExistence type="predicted"/>
<sequence>MQPLSNIRTAAAVGLTGIAVFSICWICAVVSDSSWIFGVNMISDLGVSDTNAHYFFNYGCMSAGILIYIYGILAAYFSGSTLDRISYVLIALAGMFLIGVGIFTEDVGWPHNLCAYSLFISISISALIRLILYVIYKNTLSAVVTAVLILLIVVIALTQTFPFLEASAVILIMIWIALNCLISILEMKKEDFESKVPT</sequence>
<evidence type="ECO:0000313" key="3">
    <source>
        <dbReference type="Proteomes" id="UP000752814"/>
    </source>
</evidence>
<dbReference type="Proteomes" id="UP000752814">
    <property type="component" value="Unassembled WGS sequence"/>
</dbReference>
<organism evidence="2 3">
    <name type="scientific">Candidatus Methanomassiliicoccus intestinalis</name>
    <dbReference type="NCBI Taxonomy" id="1406512"/>
    <lineage>
        <taxon>Archaea</taxon>
        <taxon>Methanobacteriati</taxon>
        <taxon>Thermoplasmatota</taxon>
        <taxon>Thermoplasmata</taxon>
        <taxon>Methanomassiliicoccales</taxon>
        <taxon>Methanomassiliicoccaceae</taxon>
        <taxon>Methanomassiliicoccus</taxon>
    </lineage>
</organism>
<comment type="caution">
    <text evidence="2">The sequence shown here is derived from an EMBL/GenBank/DDBJ whole genome shotgun (WGS) entry which is preliminary data.</text>
</comment>
<feature type="transmembrane region" description="Helical" evidence="1">
    <location>
        <begin position="167"/>
        <end position="185"/>
    </location>
</feature>
<dbReference type="EMBL" id="LVVT01000001">
    <property type="protein sequence ID" value="TQS84662.1"/>
    <property type="molecule type" value="Genomic_DNA"/>
</dbReference>